<keyword evidence="2" id="KW-1133">Transmembrane helix</keyword>
<keyword evidence="5" id="KW-1185">Reference proteome</keyword>
<evidence type="ECO:0000256" key="1">
    <source>
        <dbReference type="SAM" id="MobiDB-lite"/>
    </source>
</evidence>
<comment type="caution">
    <text evidence="4">The sequence shown here is derived from an EMBL/GenBank/DDBJ whole genome shotgun (WGS) entry which is preliminary data.</text>
</comment>
<feature type="domain" description="DUF4220" evidence="3">
    <location>
        <begin position="620"/>
        <end position="840"/>
    </location>
</feature>
<keyword evidence="2" id="KW-0812">Transmembrane</keyword>
<evidence type="ECO:0000259" key="3">
    <source>
        <dbReference type="Pfam" id="PF13968"/>
    </source>
</evidence>
<dbReference type="PANTHER" id="PTHR31325">
    <property type="entry name" value="OS01G0798800 PROTEIN-RELATED"/>
    <property type="match status" value="1"/>
</dbReference>
<protein>
    <recommendedName>
        <fullName evidence="3">DUF4220 domain-containing protein</fullName>
    </recommendedName>
</protein>
<feature type="transmembrane region" description="Helical" evidence="2">
    <location>
        <begin position="772"/>
        <end position="795"/>
    </location>
</feature>
<feature type="compositionally biased region" description="Gly residues" evidence="1">
    <location>
        <begin position="1"/>
        <end position="10"/>
    </location>
</feature>
<dbReference type="AlphaFoldDB" id="A0A811NLZ0"/>
<keyword evidence="2" id="KW-0472">Membrane</keyword>
<feature type="compositionally biased region" description="Gly residues" evidence="1">
    <location>
        <begin position="18"/>
        <end position="29"/>
    </location>
</feature>
<dbReference type="Proteomes" id="UP000604825">
    <property type="component" value="Unassembled WGS sequence"/>
</dbReference>
<organism evidence="4 5">
    <name type="scientific">Miscanthus lutarioriparius</name>
    <dbReference type="NCBI Taxonomy" id="422564"/>
    <lineage>
        <taxon>Eukaryota</taxon>
        <taxon>Viridiplantae</taxon>
        <taxon>Streptophyta</taxon>
        <taxon>Embryophyta</taxon>
        <taxon>Tracheophyta</taxon>
        <taxon>Spermatophyta</taxon>
        <taxon>Magnoliopsida</taxon>
        <taxon>Liliopsida</taxon>
        <taxon>Poales</taxon>
        <taxon>Poaceae</taxon>
        <taxon>PACMAD clade</taxon>
        <taxon>Panicoideae</taxon>
        <taxon>Andropogonodae</taxon>
        <taxon>Andropogoneae</taxon>
        <taxon>Saccharinae</taxon>
        <taxon>Miscanthus</taxon>
    </lineage>
</organism>
<name>A0A811NLZ0_9POAL</name>
<dbReference type="Pfam" id="PF04578">
    <property type="entry name" value="DUF594"/>
    <property type="match status" value="2"/>
</dbReference>
<dbReference type="InterPro" id="IPR025315">
    <property type="entry name" value="DUF4220"/>
</dbReference>
<reference evidence="4" key="1">
    <citation type="submission" date="2020-10" db="EMBL/GenBank/DDBJ databases">
        <authorList>
            <person name="Han B."/>
            <person name="Lu T."/>
            <person name="Zhao Q."/>
            <person name="Huang X."/>
            <person name="Zhao Y."/>
        </authorList>
    </citation>
    <scope>NUCLEOTIDE SEQUENCE</scope>
</reference>
<proteinExistence type="predicted"/>
<dbReference type="EMBL" id="CAJGYO010000004">
    <property type="protein sequence ID" value="CAD6227108.1"/>
    <property type="molecule type" value="Genomic_DNA"/>
</dbReference>
<evidence type="ECO:0000313" key="4">
    <source>
        <dbReference type="EMBL" id="CAD6227108.1"/>
    </source>
</evidence>
<accession>A0A811NLZ0</accession>
<dbReference type="Pfam" id="PF13968">
    <property type="entry name" value="DUF4220"/>
    <property type="match status" value="2"/>
</dbReference>
<dbReference type="OrthoDB" id="1689146at2759"/>
<feature type="domain" description="DUF4220" evidence="3">
    <location>
        <begin position="31"/>
        <end position="89"/>
    </location>
</feature>
<sequence length="1163" mass="131003">MGNIGGGGGNSSSSFGLKRGGGGGTGNNGSSGSSSPIIFAFWTPFLLLHLGGPDTITAYSLEDNELWLRHLIGLLFELFSAVSSSSRSSHGKPHDPRHRAHLMTEFDSKKKVGLVVEIDITNGEAEEAHKEMEKQETTRLVLNTDKSVEARAYEFFLVFRRLFVNLILSFKERRQSQAFFLERPDTKVYLEQQSRLGWLKRLMGCLARLRKVSKRWQTRRWSGKTSQLNLITHSLGKPAHAGCCLCLSMVAHFLGLDDIVDDFVFIRRVRLNKRDKNKFCSWLRSFGRCIREKLIKPLVPRCCDKSGVHDKEDETEESRLLDFIFDGLKDLAQKLHDKKKIMEVCSHRGKGVVDRLAQKINERLTGDGDADTKAKFDLIMDSVTSKDFDESLLLWHIATDLCRHKDKQPDMLSETAGIGLLRYRDTRAEAQRFFGSMAAWNPDHDDARRMLLSVNTTRKPAEVKGDRSKSVLFDAVILSKALRELDEELMWELVTGVWGEMLTYAAGKCRGSMHVRQLSRGGELVTLVWFLMAHMGLGDISSQKAVDALLQDLEKDFAIKDLGNLHYFLGIQVQRKKGELLLTQERQQQQLQPHDVGVLDAVPAATPRWPGHHNLVGLLFELYSGSIYGFRKKILGPPEPGPNYAKLMTVYDSREKAGLAVQIAIAADGEAEQARKEMEKQETTRLAQDTNKSVGARALSSSSAKNLKASEAFDVIEVELNFIYDMVYTKAPVAYTRAGWVLRSVCSACLVSALLIFFFLDKPGHQIQRVDVGITYALLLGGLALDAAALLMIFFSDRAKVYLEESSRLLRWLAWLRRVTKRWQMRRWSGTVSQMNLIRYCLGKPGSYSTNRAGRRWLHRAAEKLHVEDIVDDFVFVRRVPLRKHDDKQDREDSPPVLKFIFDGLKPAAEKLKGKEDIMEIAMPRRSRRPGKNDEAARHGKAEVVEDKFKVILDSVVQSDFDDANDVIVPAAAGDAGGETLSLRPVGTLSQKTMEMQAIGETLSEYMLYLLIKQPDMVAATPGIGLLRYGDTCEETRRFFRSMEAWIDGHDDARRMLLGVNTSEKPSVVKGDRSKSALFDGVILAKALRELDEELMWDVITGVWGEMLMYAAGKCRGSMHVRQLSRGGELITLVWFLMAHMGLGDMYQIQEGDAKAKFIVKDQ</sequence>
<evidence type="ECO:0000256" key="2">
    <source>
        <dbReference type="SAM" id="Phobius"/>
    </source>
</evidence>
<feature type="region of interest" description="Disordered" evidence="1">
    <location>
        <begin position="1"/>
        <end position="30"/>
    </location>
</feature>
<gene>
    <name evidence="4" type="ORF">NCGR_LOCUS18751</name>
</gene>
<evidence type="ECO:0000313" key="5">
    <source>
        <dbReference type="Proteomes" id="UP000604825"/>
    </source>
</evidence>
<feature type="transmembrane region" description="Helical" evidence="2">
    <location>
        <begin position="740"/>
        <end position="760"/>
    </location>
</feature>
<dbReference type="InterPro" id="IPR007658">
    <property type="entry name" value="DUF594"/>
</dbReference>